<sequence length="222" mass="25293">MDKKLFMVSLGPGDIDLVTIKALKALKSCDAICVPTKSEDRSFKKSLTHKIVSALMNEHNFNKPLIPIYTPMQYNKEDWQYQVDCIYDGFKTYDTLSFVTLGDSAIYSTIYYLLDIIKVQNPSLYAVTEVIAGVTSFSQASAKVKKPLCVGESALEIIPLPKRDLPKTKVYMRPKIGMDTESIKEEGEMYTFENLNFKDESIVPQKKEVVSKYMTLFIDFFK</sequence>
<evidence type="ECO:0000256" key="3">
    <source>
        <dbReference type="ARBA" id="ARBA00022573"/>
    </source>
</evidence>
<name>A0A1I5MX06_9BACT</name>
<dbReference type="Gene3D" id="3.40.1010.10">
    <property type="entry name" value="Cobalt-precorrin-4 Transmethylase, Domain 1"/>
    <property type="match status" value="1"/>
</dbReference>
<protein>
    <submittedName>
        <fullName evidence="6">Precorrin-2/cobalt-factor-2 C20-methyltransferase</fullName>
    </submittedName>
</protein>
<dbReference type="GO" id="GO:0032259">
    <property type="term" value="P:methylation"/>
    <property type="evidence" value="ECO:0007669"/>
    <property type="project" value="UniProtKB-KW"/>
</dbReference>
<dbReference type="STRING" id="223786.SAMN05216234_10761"/>
<dbReference type="RefSeq" id="WP_245757019.1">
    <property type="nucleotide sequence ID" value="NZ_FOXB01000007.1"/>
</dbReference>
<evidence type="ECO:0000259" key="5">
    <source>
        <dbReference type="Pfam" id="PF00590"/>
    </source>
</evidence>
<dbReference type="AlphaFoldDB" id="A0A1I5MX06"/>
<evidence type="ECO:0000256" key="2">
    <source>
        <dbReference type="ARBA" id="ARBA00005879"/>
    </source>
</evidence>
<evidence type="ECO:0000256" key="1">
    <source>
        <dbReference type="ARBA" id="ARBA00004953"/>
    </source>
</evidence>
<dbReference type="EMBL" id="FOXB01000007">
    <property type="protein sequence ID" value="SFP14064.1"/>
    <property type="molecule type" value="Genomic_DNA"/>
</dbReference>
<keyword evidence="6" id="KW-0489">Methyltransferase</keyword>
<dbReference type="InterPro" id="IPR000878">
    <property type="entry name" value="4pyrrol_Mease"/>
</dbReference>
<dbReference type="Proteomes" id="UP000199227">
    <property type="component" value="Unassembled WGS sequence"/>
</dbReference>
<dbReference type="SUPFAM" id="SSF53790">
    <property type="entry name" value="Tetrapyrrole methylase"/>
    <property type="match status" value="1"/>
</dbReference>
<accession>A0A1I5MX06</accession>
<dbReference type="PANTHER" id="PTHR43467">
    <property type="entry name" value="COBALT-PRECORRIN-2 C(20)-METHYLTRANSFERASE"/>
    <property type="match status" value="1"/>
</dbReference>
<evidence type="ECO:0000256" key="4">
    <source>
        <dbReference type="PIRNR" id="PIRNR036427"/>
    </source>
</evidence>
<reference evidence="6 7" key="1">
    <citation type="submission" date="2016-10" db="EMBL/GenBank/DDBJ databases">
        <authorList>
            <person name="de Groot N.N."/>
        </authorList>
    </citation>
    <scope>NUCLEOTIDE SEQUENCE [LARGE SCALE GENOMIC DNA]</scope>
    <source>
        <strain evidence="6 7">EP1-55-1</strain>
    </source>
</reference>
<comment type="pathway">
    <text evidence="1">Cofactor biosynthesis; adenosylcobalamin biosynthesis.</text>
</comment>
<dbReference type="Pfam" id="PF00590">
    <property type="entry name" value="TP_methylase"/>
    <property type="match status" value="1"/>
</dbReference>
<dbReference type="InterPro" id="IPR003043">
    <property type="entry name" value="Uropor_MeTrfase_CS"/>
</dbReference>
<keyword evidence="3" id="KW-0169">Cobalamin biosynthesis</keyword>
<dbReference type="InterPro" id="IPR035996">
    <property type="entry name" value="4pyrrol_Methylase_sf"/>
</dbReference>
<gene>
    <name evidence="6" type="ORF">SAMN05216234_10761</name>
</gene>
<evidence type="ECO:0000313" key="7">
    <source>
        <dbReference type="Proteomes" id="UP000199227"/>
    </source>
</evidence>
<dbReference type="CDD" id="cd11645">
    <property type="entry name" value="Precorrin_2_C20_MT"/>
    <property type="match status" value="1"/>
</dbReference>
<dbReference type="GO" id="GO:0009236">
    <property type="term" value="P:cobalamin biosynthetic process"/>
    <property type="evidence" value="ECO:0007669"/>
    <property type="project" value="UniProtKB-UniRule"/>
</dbReference>
<dbReference type="InterPro" id="IPR012382">
    <property type="entry name" value="CobI/CbiL"/>
</dbReference>
<dbReference type="InterPro" id="IPR014777">
    <property type="entry name" value="4pyrrole_Mease_sub1"/>
</dbReference>
<comment type="similarity">
    <text evidence="2 4">Belongs to the precorrin methyltransferase family.</text>
</comment>
<keyword evidence="7" id="KW-1185">Reference proteome</keyword>
<dbReference type="PROSITE" id="PS00839">
    <property type="entry name" value="SUMT_1"/>
    <property type="match status" value="1"/>
</dbReference>
<evidence type="ECO:0000313" key="6">
    <source>
        <dbReference type="EMBL" id="SFP14064.1"/>
    </source>
</evidence>
<dbReference type="GO" id="GO:0030788">
    <property type="term" value="F:precorrin-2 C20-methyltransferase activity"/>
    <property type="evidence" value="ECO:0007669"/>
    <property type="project" value="InterPro"/>
</dbReference>
<dbReference type="PANTHER" id="PTHR43467:SF2">
    <property type="entry name" value="COBALT-PRECORRIN-2 C(20)-METHYLTRANSFERASE"/>
    <property type="match status" value="1"/>
</dbReference>
<keyword evidence="6" id="KW-0808">Transferase</keyword>
<feature type="domain" description="Tetrapyrrole methylase" evidence="5">
    <location>
        <begin position="4"/>
        <end position="161"/>
    </location>
</feature>
<organism evidence="6 7">
    <name type="scientific">Hydrogenimonas thermophila</name>
    <dbReference type="NCBI Taxonomy" id="223786"/>
    <lineage>
        <taxon>Bacteria</taxon>
        <taxon>Pseudomonadati</taxon>
        <taxon>Campylobacterota</taxon>
        <taxon>Epsilonproteobacteria</taxon>
        <taxon>Campylobacterales</taxon>
        <taxon>Hydrogenimonadaceae</taxon>
        <taxon>Hydrogenimonas</taxon>
    </lineage>
</organism>
<dbReference type="PIRSF" id="PIRSF036427">
    <property type="entry name" value="Precrrn-2_mtase"/>
    <property type="match status" value="1"/>
</dbReference>
<proteinExistence type="inferred from homology"/>